<name>A0A1H7H4K1_9PROT</name>
<dbReference type="Proteomes" id="UP000198620">
    <property type="component" value="Unassembled WGS sequence"/>
</dbReference>
<reference evidence="1 2" key="1">
    <citation type="submission" date="2016-10" db="EMBL/GenBank/DDBJ databases">
        <authorList>
            <person name="de Groot N.N."/>
        </authorList>
    </citation>
    <scope>NUCLEOTIDE SEQUENCE [LARGE SCALE GENOMIC DNA]</scope>
    <source>
        <strain evidence="1 2">Nv1</strain>
    </source>
</reference>
<protein>
    <submittedName>
        <fullName evidence="1">Nitrogen regulatory protein P-II family</fullName>
    </submittedName>
</protein>
<dbReference type="SUPFAM" id="SSF54913">
    <property type="entry name" value="GlnB-like"/>
    <property type="match status" value="1"/>
</dbReference>
<dbReference type="GO" id="GO:0006808">
    <property type="term" value="P:regulation of nitrogen utilization"/>
    <property type="evidence" value="ECO:0007669"/>
    <property type="project" value="InterPro"/>
</dbReference>
<dbReference type="InterPro" id="IPR002187">
    <property type="entry name" value="N-reg_PII"/>
</dbReference>
<keyword evidence="2" id="KW-1185">Reference proteome</keyword>
<dbReference type="GO" id="GO:0030234">
    <property type="term" value="F:enzyme regulator activity"/>
    <property type="evidence" value="ECO:0007669"/>
    <property type="project" value="InterPro"/>
</dbReference>
<sequence>MMLRPEILISMKRIEIVIEEEELDNLIELLRSADVRGYTVIKPAGGLGSRGERKPDEPFLKEDNAVVILACEEKQAERVIMTLRPKLKDFGGMCLVSDCQWVIGPAVSY</sequence>
<evidence type="ECO:0000313" key="1">
    <source>
        <dbReference type="EMBL" id="SEK44222.1"/>
    </source>
</evidence>
<dbReference type="AlphaFoldDB" id="A0A1H7H4K1"/>
<dbReference type="InterPro" id="IPR015867">
    <property type="entry name" value="N-reg_PII/ATP_PRibTrfase_C"/>
</dbReference>
<dbReference type="STRING" id="1233.SAMN05216387_101447"/>
<dbReference type="InterPro" id="IPR011322">
    <property type="entry name" value="N-reg_PII-like_a/b"/>
</dbReference>
<dbReference type="Gene3D" id="3.30.70.120">
    <property type="match status" value="1"/>
</dbReference>
<evidence type="ECO:0000313" key="2">
    <source>
        <dbReference type="Proteomes" id="UP000198620"/>
    </source>
</evidence>
<gene>
    <name evidence="1" type="ORF">SAMN05216387_101447</name>
</gene>
<proteinExistence type="predicted"/>
<organism evidence="1 2">
    <name type="scientific">Nitrosovibrio tenuis</name>
    <dbReference type="NCBI Taxonomy" id="1233"/>
    <lineage>
        <taxon>Bacteria</taxon>
        <taxon>Pseudomonadati</taxon>
        <taxon>Pseudomonadota</taxon>
        <taxon>Betaproteobacteria</taxon>
        <taxon>Nitrosomonadales</taxon>
        <taxon>Nitrosomonadaceae</taxon>
        <taxon>Nitrosovibrio</taxon>
    </lineage>
</organism>
<dbReference type="RefSeq" id="WP_245727564.1">
    <property type="nucleotide sequence ID" value="NZ_FOBH01000001.1"/>
</dbReference>
<dbReference type="Pfam" id="PF00543">
    <property type="entry name" value="P-II"/>
    <property type="match status" value="1"/>
</dbReference>
<dbReference type="EMBL" id="FOBH01000001">
    <property type="protein sequence ID" value="SEK44222.1"/>
    <property type="molecule type" value="Genomic_DNA"/>
</dbReference>
<accession>A0A1H7H4K1</accession>